<dbReference type="Proteomes" id="UP000272474">
    <property type="component" value="Unassembled WGS sequence"/>
</dbReference>
<evidence type="ECO:0000313" key="2">
    <source>
        <dbReference type="EMBL" id="RKN35949.1"/>
    </source>
</evidence>
<dbReference type="EMBL" id="RBAL01000034">
    <property type="protein sequence ID" value="RKN35949.1"/>
    <property type="molecule type" value="Genomic_DNA"/>
</dbReference>
<reference evidence="2 3" key="1">
    <citation type="journal article" date="2014" name="Int. J. Syst. Evol. Microbiol.">
        <title>Streptomyces hoynatensis sp. nov., isolated from deep marine sediment.</title>
        <authorList>
            <person name="Veyisoglu A."/>
            <person name="Sahin N."/>
        </authorList>
    </citation>
    <scope>NUCLEOTIDE SEQUENCE [LARGE SCALE GENOMIC DNA]</scope>
    <source>
        <strain evidence="2 3">KCTC 29097</strain>
    </source>
</reference>
<feature type="region of interest" description="Disordered" evidence="1">
    <location>
        <begin position="31"/>
        <end position="50"/>
    </location>
</feature>
<sequence length="204" mass="19823">MATGFFGIEDATDSRFRASVTEDGALKVTGSVTSGGTTTADQGAAGSDPWPVSVSGTATVSGTVGLSTGANTVKLDAAANTVKLSGATGTSGVASATTAAPAAAAVLAHIDTLEGPHIVRAYTFISGTTAAVDIDNIALYANGTEVTRVITPVVGTTGATGLGVLELQVFSVPTTGSVELRAAADATAGSSYSVTLVATPTLGL</sequence>
<dbReference type="AlphaFoldDB" id="A0A3A9YFX9"/>
<accession>A0A3A9YFX9</accession>
<proteinExistence type="predicted"/>
<comment type="caution">
    <text evidence="2">The sequence shown here is derived from an EMBL/GenBank/DDBJ whole genome shotgun (WGS) entry which is preliminary data.</text>
</comment>
<name>A0A3A9YFX9_9ACTN</name>
<dbReference type="RefSeq" id="WP_120685053.1">
    <property type="nucleotide sequence ID" value="NZ_RBAL01000034.1"/>
</dbReference>
<evidence type="ECO:0000313" key="3">
    <source>
        <dbReference type="Proteomes" id="UP000272474"/>
    </source>
</evidence>
<protein>
    <submittedName>
        <fullName evidence="2">Uncharacterized protein</fullName>
    </submittedName>
</protein>
<feature type="compositionally biased region" description="Low complexity" evidence="1">
    <location>
        <begin position="31"/>
        <end position="48"/>
    </location>
</feature>
<organism evidence="2 3">
    <name type="scientific">Streptomyces hoynatensis</name>
    <dbReference type="NCBI Taxonomy" id="1141874"/>
    <lineage>
        <taxon>Bacteria</taxon>
        <taxon>Bacillati</taxon>
        <taxon>Actinomycetota</taxon>
        <taxon>Actinomycetes</taxon>
        <taxon>Kitasatosporales</taxon>
        <taxon>Streptomycetaceae</taxon>
        <taxon>Streptomyces</taxon>
    </lineage>
</organism>
<evidence type="ECO:0000256" key="1">
    <source>
        <dbReference type="SAM" id="MobiDB-lite"/>
    </source>
</evidence>
<keyword evidence="3" id="KW-1185">Reference proteome</keyword>
<gene>
    <name evidence="2" type="ORF">D7294_30430</name>
</gene>